<evidence type="ECO:0000256" key="2">
    <source>
        <dbReference type="ARBA" id="ARBA00023015"/>
    </source>
</evidence>
<dbReference type="CDD" id="cd08414">
    <property type="entry name" value="PBP2_LTTR_aromatics_like"/>
    <property type="match status" value="1"/>
</dbReference>
<protein>
    <recommendedName>
        <fullName evidence="5">LysR substrate-binding domain-containing protein</fullName>
    </recommendedName>
</protein>
<sequence length="170" mass="19097">MQAETIDIAVVGQLIDQLLADNAMPLWDERIMVALPEAHALATRPWIAWSGLRGCRMLVQRRDAGIQLHEYLIRAIEAPDARPLIVEQDVPRDNILALVSAGLGVSLVGEAVTTVVYPGVVFRELREHGLSSTIPYFAYWNDRSDNPALRRFLSLLRERYPVRRSDPTNG</sequence>
<reference evidence="6" key="1">
    <citation type="journal article" date="2014" name="Int. J. Syst. Evol. Microbiol.">
        <title>Complete genome sequence of Corynebacterium casei LMG S-19264T (=DSM 44701T), isolated from a smear-ripened cheese.</title>
        <authorList>
            <consortium name="US DOE Joint Genome Institute (JGI-PGF)"/>
            <person name="Walter F."/>
            <person name="Albersmeier A."/>
            <person name="Kalinowski J."/>
            <person name="Ruckert C."/>
        </authorList>
    </citation>
    <scope>NUCLEOTIDE SEQUENCE</scope>
    <source>
        <strain evidence="6">CGMCC 1.12919</strain>
    </source>
</reference>
<dbReference type="GO" id="GO:0003677">
    <property type="term" value="F:DNA binding"/>
    <property type="evidence" value="ECO:0007669"/>
    <property type="project" value="UniProtKB-KW"/>
</dbReference>
<dbReference type="EMBL" id="BMGG01000015">
    <property type="protein sequence ID" value="GGC94021.1"/>
    <property type="molecule type" value="Genomic_DNA"/>
</dbReference>
<keyword evidence="4" id="KW-0804">Transcription</keyword>
<evidence type="ECO:0000256" key="4">
    <source>
        <dbReference type="ARBA" id="ARBA00023163"/>
    </source>
</evidence>
<keyword evidence="3" id="KW-0238">DNA-binding</keyword>
<evidence type="ECO:0000259" key="5">
    <source>
        <dbReference type="Pfam" id="PF03466"/>
    </source>
</evidence>
<reference evidence="6" key="2">
    <citation type="submission" date="2020-09" db="EMBL/GenBank/DDBJ databases">
        <authorList>
            <person name="Sun Q."/>
            <person name="Zhou Y."/>
        </authorList>
    </citation>
    <scope>NUCLEOTIDE SEQUENCE</scope>
    <source>
        <strain evidence="6">CGMCC 1.12919</strain>
    </source>
</reference>
<proteinExistence type="inferred from homology"/>
<keyword evidence="2" id="KW-0805">Transcription regulation</keyword>
<feature type="domain" description="LysR substrate-binding" evidence="5">
    <location>
        <begin position="4"/>
        <end position="159"/>
    </location>
</feature>
<dbReference type="Pfam" id="PF03466">
    <property type="entry name" value="LysR_substrate"/>
    <property type="match status" value="1"/>
</dbReference>
<dbReference type="AlphaFoldDB" id="A0A916UY42"/>
<evidence type="ECO:0000256" key="1">
    <source>
        <dbReference type="ARBA" id="ARBA00009437"/>
    </source>
</evidence>
<dbReference type="GO" id="GO:0032993">
    <property type="term" value="C:protein-DNA complex"/>
    <property type="evidence" value="ECO:0007669"/>
    <property type="project" value="TreeGrafter"/>
</dbReference>
<evidence type="ECO:0000313" key="6">
    <source>
        <dbReference type="EMBL" id="GGC94021.1"/>
    </source>
</evidence>
<name>A0A916UY42_9HYPH</name>
<comment type="similarity">
    <text evidence="1">Belongs to the LysR transcriptional regulatory family.</text>
</comment>
<keyword evidence="7" id="KW-1185">Reference proteome</keyword>
<evidence type="ECO:0000313" key="7">
    <source>
        <dbReference type="Proteomes" id="UP000637002"/>
    </source>
</evidence>
<comment type="caution">
    <text evidence="6">The sequence shown here is derived from an EMBL/GenBank/DDBJ whole genome shotgun (WGS) entry which is preliminary data.</text>
</comment>
<dbReference type="PANTHER" id="PTHR30346">
    <property type="entry name" value="TRANSCRIPTIONAL DUAL REGULATOR HCAR-RELATED"/>
    <property type="match status" value="1"/>
</dbReference>
<accession>A0A916UY42</accession>
<dbReference type="GO" id="GO:0003700">
    <property type="term" value="F:DNA-binding transcription factor activity"/>
    <property type="evidence" value="ECO:0007669"/>
    <property type="project" value="TreeGrafter"/>
</dbReference>
<dbReference type="SUPFAM" id="SSF53850">
    <property type="entry name" value="Periplasmic binding protein-like II"/>
    <property type="match status" value="1"/>
</dbReference>
<dbReference type="Proteomes" id="UP000637002">
    <property type="component" value="Unassembled WGS sequence"/>
</dbReference>
<dbReference type="InterPro" id="IPR005119">
    <property type="entry name" value="LysR_subst-bd"/>
</dbReference>
<evidence type="ECO:0000256" key="3">
    <source>
        <dbReference type="ARBA" id="ARBA00023125"/>
    </source>
</evidence>
<dbReference type="PANTHER" id="PTHR30346:SF0">
    <property type="entry name" value="HCA OPERON TRANSCRIPTIONAL ACTIVATOR HCAR"/>
    <property type="match status" value="1"/>
</dbReference>
<dbReference type="Gene3D" id="3.40.190.10">
    <property type="entry name" value="Periplasmic binding protein-like II"/>
    <property type="match status" value="2"/>
</dbReference>
<gene>
    <name evidence="6" type="ORF">GCM10010994_59760</name>
</gene>
<organism evidence="6 7">
    <name type="scientific">Chelatococcus reniformis</name>
    <dbReference type="NCBI Taxonomy" id="1494448"/>
    <lineage>
        <taxon>Bacteria</taxon>
        <taxon>Pseudomonadati</taxon>
        <taxon>Pseudomonadota</taxon>
        <taxon>Alphaproteobacteria</taxon>
        <taxon>Hyphomicrobiales</taxon>
        <taxon>Chelatococcaceae</taxon>
        <taxon>Chelatococcus</taxon>
    </lineage>
</organism>